<evidence type="ECO:0000313" key="2">
    <source>
        <dbReference type="EMBL" id="NDV91863.1"/>
    </source>
</evidence>
<dbReference type="SUPFAM" id="SSF56112">
    <property type="entry name" value="Protein kinase-like (PK-like)"/>
    <property type="match status" value="1"/>
</dbReference>
<dbReference type="Pfam" id="PF01636">
    <property type="entry name" value="APH"/>
    <property type="match status" value="1"/>
</dbReference>
<gene>
    <name evidence="2" type="ORF">GTH32_11805</name>
</gene>
<feature type="domain" description="Aminoglycoside phosphotransferase" evidence="1">
    <location>
        <begin position="66"/>
        <end position="233"/>
    </location>
</feature>
<keyword evidence="3" id="KW-1185">Reference proteome</keyword>
<dbReference type="AlphaFoldDB" id="A0A7X5RLA4"/>
<dbReference type="InterPro" id="IPR002575">
    <property type="entry name" value="Aminoglycoside_PTrfase"/>
</dbReference>
<dbReference type="GO" id="GO:0006646">
    <property type="term" value="P:phosphatidylethanolamine biosynthetic process"/>
    <property type="evidence" value="ECO:0007669"/>
    <property type="project" value="TreeGrafter"/>
</dbReference>
<sequence length="271" mass="30508">MKTKSMLNELTKAFGLSAKAKLTQQPSGAVNHVYRLNDDCYPNHSEYQVRLPAAVKWLGNDDFSGVDRQQQFKLQQAIAKLGAAPAPIWLNSSETLWVEQWVEGNSGCLAPHDLATVLYEIHQLPVDAPALNLWNRWQHYLDIANLTDESPLYQRAVNLKSDVQASEQDLTNVVLCHNDLLQGHVLTASQRPPLIIDWEYAAKGNRYFDIASCCMINKFSRDESEALVAAYATHIAAPVNEVFDNYYRHVELVSVTNALWNSAMNKDQNPV</sequence>
<dbReference type="PANTHER" id="PTHR22603:SF66">
    <property type="entry name" value="ETHANOLAMINE KINASE"/>
    <property type="match status" value="1"/>
</dbReference>
<organism evidence="2 3">
    <name type="scientific">Alteromonas profundi</name>
    <dbReference type="NCBI Taxonomy" id="2696062"/>
    <lineage>
        <taxon>Bacteria</taxon>
        <taxon>Pseudomonadati</taxon>
        <taxon>Pseudomonadota</taxon>
        <taxon>Gammaproteobacteria</taxon>
        <taxon>Alteromonadales</taxon>
        <taxon>Alteromonadaceae</taxon>
        <taxon>Alteromonas/Salinimonas group</taxon>
        <taxon>Alteromonas</taxon>
    </lineage>
</organism>
<accession>A0A7X5RLA4</accession>
<evidence type="ECO:0000259" key="1">
    <source>
        <dbReference type="Pfam" id="PF01636"/>
    </source>
</evidence>
<dbReference type="EMBL" id="JAAAWN010000014">
    <property type="protein sequence ID" value="NDV91863.1"/>
    <property type="molecule type" value="Genomic_DNA"/>
</dbReference>
<protein>
    <submittedName>
        <fullName evidence="2">Phosphotransferase</fullName>
    </submittedName>
</protein>
<reference evidence="2 3" key="1">
    <citation type="submission" date="2020-01" db="EMBL/GenBank/DDBJ databases">
        <authorList>
            <person name="Chen J."/>
            <person name="Zhu S."/>
            <person name="Yang J."/>
        </authorList>
    </citation>
    <scope>NUCLEOTIDE SEQUENCE [LARGE SCALE GENOMIC DNA]</scope>
    <source>
        <strain evidence="2 3">345S023</strain>
    </source>
</reference>
<dbReference type="InterPro" id="IPR011009">
    <property type="entry name" value="Kinase-like_dom_sf"/>
</dbReference>
<comment type="caution">
    <text evidence="2">The sequence shown here is derived from an EMBL/GenBank/DDBJ whole genome shotgun (WGS) entry which is preliminary data.</text>
</comment>
<proteinExistence type="predicted"/>
<dbReference type="GO" id="GO:0005737">
    <property type="term" value="C:cytoplasm"/>
    <property type="evidence" value="ECO:0007669"/>
    <property type="project" value="TreeGrafter"/>
</dbReference>
<evidence type="ECO:0000313" key="3">
    <source>
        <dbReference type="Proteomes" id="UP000470213"/>
    </source>
</evidence>
<dbReference type="GO" id="GO:0004305">
    <property type="term" value="F:ethanolamine kinase activity"/>
    <property type="evidence" value="ECO:0007669"/>
    <property type="project" value="TreeGrafter"/>
</dbReference>
<dbReference type="PANTHER" id="PTHR22603">
    <property type="entry name" value="CHOLINE/ETHANOALAMINE KINASE"/>
    <property type="match status" value="1"/>
</dbReference>
<dbReference type="RefSeq" id="WP_163085956.1">
    <property type="nucleotide sequence ID" value="NZ_JAAAWN010000014.1"/>
</dbReference>
<name>A0A7X5RLA4_9ALTE</name>
<dbReference type="Proteomes" id="UP000470213">
    <property type="component" value="Unassembled WGS sequence"/>
</dbReference>
<keyword evidence="2" id="KW-0808">Transferase</keyword>
<dbReference type="Gene3D" id="3.90.1200.10">
    <property type="match status" value="1"/>
</dbReference>